<evidence type="ECO:0000313" key="2">
    <source>
        <dbReference type="EMBL" id="CAF1165728.1"/>
    </source>
</evidence>
<dbReference type="Proteomes" id="UP000663852">
    <property type="component" value="Unassembled WGS sequence"/>
</dbReference>
<protein>
    <submittedName>
        <fullName evidence="1">Uncharacterized protein</fullName>
    </submittedName>
</protein>
<dbReference type="OrthoDB" id="9993073at2759"/>
<reference evidence="1" key="1">
    <citation type="submission" date="2021-02" db="EMBL/GenBank/DDBJ databases">
        <authorList>
            <person name="Nowell W R."/>
        </authorList>
    </citation>
    <scope>NUCLEOTIDE SEQUENCE</scope>
</reference>
<evidence type="ECO:0000313" key="3">
    <source>
        <dbReference type="Proteomes" id="UP000663828"/>
    </source>
</evidence>
<sequence length="377" mass="42231">MAHLTVYCVILAITSVKPHQIPHINNVFLQPGYTSNSTTISNQTFSQCLCASSLSYPAVNWFPNGTCQVFYSFPPTYRIRSMTAARLYFPQKTYPNASLCCMPDINFLLNKLQSASMTLANISNPRDMLIDDSGYLVTVEMSLNYLHRFSATDLSSISRTAIPGYYQMAVAYDQGVFYSTPNAGVLMHVINSTTLAPVSNITMALIKDPRGILFLDKSQTMMVTSNKNQTLLFFNRTSIVPPQYTYTYSQVVNNLSPHGVWYVNDSYFYVTSYTQKLVFGYSKNTTAGQWNEALIVNASMLTTSGGSTSIVIDECGRLWVPQETNTIYIFDQQGVLLGNYTIPSLAVSFMKIVDNYIMYLSDCANNQIMRINPNIQC</sequence>
<gene>
    <name evidence="2" type="ORF">EDS130_LOCUS23403</name>
    <name evidence="1" type="ORF">XAT740_LOCUS19299</name>
</gene>
<dbReference type="AlphaFoldDB" id="A0A814QID0"/>
<dbReference type="EMBL" id="CAJNOJ010000127">
    <property type="protein sequence ID" value="CAF1165728.1"/>
    <property type="molecule type" value="Genomic_DNA"/>
</dbReference>
<name>A0A814QID0_ADIRI</name>
<dbReference type="InterPro" id="IPR015943">
    <property type="entry name" value="WD40/YVTN_repeat-like_dom_sf"/>
</dbReference>
<organism evidence="1 3">
    <name type="scientific">Adineta ricciae</name>
    <name type="common">Rotifer</name>
    <dbReference type="NCBI Taxonomy" id="249248"/>
    <lineage>
        <taxon>Eukaryota</taxon>
        <taxon>Metazoa</taxon>
        <taxon>Spiralia</taxon>
        <taxon>Gnathifera</taxon>
        <taxon>Rotifera</taxon>
        <taxon>Eurotatoria</taxon>
        <taxon>Bdelloidea</taxon>
        <taxon>Adinetida</taxon>
        <taxon>Adinetidae</taxon>
        <taxon>Adineta</taxon>
    </lineage>
</organism>
<dbReference type="EMBL" id="CAJNOR010001312">
    <property type="protein sequence ID" value="CAF1119447.1"/>
    <property type="molecule type" value="Genomic_DNA"/>
</dbReference>
<dbReference type="Proteomes" id="UP000663828">
    <property type="component" value="Unassembled WGS sequence"/>
</dbReference>
<accession>A0A814QID0</accession>
<keyword evidence="3" id="KW-1185">Reference proteome</keyword>
<dbReference type="Gene3D" id="2.130.10.10">
    <property type="entry name" value="YVTN repeat-like/Quinoprotein amine dehydrogenase"/>
    <property type="match status" value="1"/>
</dbReference>
<comment type="caution">
    <text evidence="1">The sequence shown here is derived from an EMBL/GenBank/DDBJ whole genome shotgun (WGS) entry which is preliminary data.</text>
</comment>
<dbReference type="SUPFAM" id="SSF101898">
    <property type="entry name" value="NHL repeat"/>
    <property type="match status" value="1"/>
</dbReference>
<evidence type="ECO:0000313" key="1">
    <source>
        <dbReference type="EMBL" id="CAF1119447.1"/>
    </source>
</evidence>
<proteinExistence type="predicted"/>